<protein>
    <submittedName>
        <fullName evidence="3">Transposase</fullName>
    </submittedName>
</protein>
<name>A0A0K0FYE1_STRVS</name>
<organism evidence="2 3">
    <name type="scientific">Strongyloides venezuelensis</name>
    <name type="common">Threadworm</name>
    <dbReference type="NCBI Taxonomy" id="75913"/>
    <lineage>
        <taxon>Eukaryota</taxon>
        <taxon>Metazoa</taxon>
        <taxon>Ecdysozoa</taxon>
        <taxon>Nematoda</taxon>
        <taxon>Chromadorea</taxon>
        <taxon>Rhabditida</taxon>
        <taxon>Tylenchina</taxon>
        <taxon>Panagrolaimomorpha</taxon>
        <taxon>Strongyloidoidea</taxon>
        <taxon>Strongyloididae</taxon>
        <taxon>Strongyloides</taxon>
    </lineage>
</organism>
<dbReference type="AlphaFoldDB" id="A0A0K0FYE1"/>
<evidence type="ECO:0000313" key="2">
    <source>
        <dbReference type="Proteomes" id="UP000035680"/>
    </source>
</evidence>
<feature type="compositionally biased region" description="Low complexity" evidence="1">
    <location>
        <begin position="10"/>
        <end position="19"/>
    </location>
</feature>
<sequence>MKNMTSTDITKVTKAAKATSKMKEEFKKRNKISQLTQLASKYIEDGRTLRERVKELKIHSQKSKKNFQLAQAKLESKNLKRRIEDNNKISKQKPVLDVSHVFFNHQNRMNYLKGKKTKESQF</sequence>
<reference evidence="2" key="1">
    <citation type="submission" date="2014-07" db="EMBL/GenBank/DDBJ databases">
        <authorList>
            <person name="Martin A.A"/>
            <person name="De Silva N."/>
        </authorList>
    </citation>
    <scope>NUCLEOTIDE SEQUENCE</scope>
</reference>
<evidence type="ECO:0000313" key="3">
    <source>
        <dbReference type="WBParaSite" id="SVE_1746700.1"/>
    </source>
</evidence>
<reference evidence="3" key="2">
    <citation type="submission" date="2015-08" db="UniProtKB">
        <authorList>
            <consortium name="WormBaseParasite"/>
        </authorList>
    </citation>
    <scope>IDENTIFICATION</scope>
</reference>
<proteinExistence type="predicted"/>
<keyword evidence="2" id="KW-1185">Reference proteome</keyword>
<dbReference type="WBParaSite" id="SVE_1746700.1">
    <property type="protein sequence ID" value="SVE_1746700.1"/>
    <property type="gene ID" value="SVE_1746700"/>
</dbReference>
<accession>A0A0K0FYE1</accession>
<evidence type="ECO:0000256" key="1">
    <source>
        <dbReference type="SAM" id="MobiDB-lite"/>
    </source>
</evidence>
<dbReference type="Proteomes" id="UP000035680">
    <property type="component" value="Unassembled WGS sequence"/>
</dbReference>
<feature type="region of interest" description="Disordered" evidence="1">
    <location>
        <begin position="1"/>
        <end position="25"/>
    </location>
</feature>